<evidence type="ECO:0000256" key="6">
    <source>
        <dbReference type="ARBA" id="ARBA00022741"/>
    </source>
</evidence>
<organism evidence="13 14">
    <name type="scientific">Sporolactobacillus shoreae</name>
    <dbReference type="NCBI Taxonomy" id="1465501"/>
    <lineage>
        <taxon>Bacteria</taxon>
        <taxon>Bacillati</taxon>
        <taxon>Bacillota</taxon>
        <taxon>Bacilli</taxon>
        <taxon>Bacillales</taxon>
        <taxon>Sporolactobacillaceae</taxon>
        <taxon>Sporolactobacillus</taxon>
    </lineage>
</organism>
<dbReference type="PROSITE" id="PS50893">
    <property type="entry name" value="ABC_TRANSPORTER_2"/>
    <property type="match status" value="1"/>
</dbReference>
<dbReference type="InterPro" id="IPR003838">
    <property type="entry name" value="ABC3_permease_C"/>
</dbReference>
<dbReference type="CDD" id="cd03255">
    <property type="entry name" value="ABC_MJ0796_LolCDE_FtsE"/>
    <property type="match status" value="1"/>
</dbReference>
<evidence type="ECO:0000256" key="9">
    <source>
        <dbReference type="ARBA" id="ARBA00023136"/>
    </source>
</evidence>
<protein>
    <submittedName>
        <fullName evidence="13">ATP-binding cassette domain-containing protein</fullName>
    </submittedName>
</protein>
<dbReference type="GO" id="GO:0016887">
    <property type="term" value="F:ATP hydrolysis activity"/>
    <property type="evidence" value="ECO:0007669"/>
    <property type="project" value="InterPro"/>
</dbReference>
<dbReference type="Pfam" id="PF02687">
    <property type="entry name" value="FtsX"/>
    <property type="match status" value="1"/>
</dbReference>
<evidence type="ECO:0000256" key="2">
    <source>
        <dbReference type="ARBA" id="ARBA00022448"/>
    </source>
</evidence>
<sequence length="660" mass="72136">MHFLELKNIHKSYYLNKEEQPVLKGINLSFERGEFVSILGESGGGKTTLMNIIGGLDRNFSGEVLINGQRLDHSKSKALDRFRRETVGYIYQSYNLISHLNVLDNVIISLDMTTLSKSEREERAKALLKKVGLLDHIRKYPGQLSGGQKQRVAIARALASDPKIIIADEPTGALDSQNTEEVLRILNQIAKEGRLVIAVTHSQAVADYGTRIVHLKDGKIDQEEFLKDAYPIPADTAQIQSRPLPAWASYITAFKHLKFHFWRNSLIILGTAIGLSAVMLFSGLGNGVKGYINEQVNSLVNPQAITVSRYSNSAASSPRGAARTAMATTNTGNTLSASQIQQLKDLKHVVSVEPGYRISNPTMTIDSKTLTLSSIQTWTHSLQSSIIKAGHAARNNEIMVDETAVAKEWSSTNWKNIIGKKVTVTYTAYNSHGKPIQIQKKLTVSGITNSTAAQNGGINAMNYTTMYDSLKNANASTQATFATVNVDKMTHVKALGNTINKIKTNSKRIFNAIVISDTLDTINTFINLASNVLSAIAGISLLVSALMIIVTMFMSVNDRVKEIGILRAMGESKRDIRRLFTSESILIGLLSSVFATALAYGVGSALNRVLYHLAKYNLVQVTFNNVLFAFIIALIIAFIAALLPARRAAGLNPIDALASE</sequence>
<feature type="transmembrane region" description="Helical" evidence="11">
    <location>
        <begin position="532"/>
        <end position="557"/>
    </location>
</feature>
<dbReference type="GO" id="GO:0005524">
    <property type="term" value="F:ATP binding"/>
    <property type="evidence" value="ECO:0007669"/>
    <property type="project" value="UniProtKB-KW"/>
</dbReference>
<dbReference type="InterPro" id="IPR017911">
    <property type="entry name" value="MacB-like_ATP-bd"/>
</dbReference>
<keyword evidence="5 11" id="KW-0812">Transmembrane</keyword>
<dbReference type="InterPro" id="IPR025857">
    <property type="entry name" value="MacB_PCD"/>
</dbReference>
<dbReference type="PANTHER" id="PTHR42798:SF6">
    <property type="entry name" value="CELL DIVISION ATP-BINDING PROTEIN FTSE"/>
    <property type="match status" value="1"/>
</dbReference>
<keyword evidence="3" id="KW-1003">Cell membrane</keyword>
<dbReference type="GO" id="GO:0005886">
    <property type="term" value="C:plasma membrane"/>
    <property type="evidence" value="ECO:0007669"/>
    <property type="project" value="UniProtKB-SubCell"/>
</dbReference>
<dbReference type="PROSITE" id="PS00211">
    <property type="entry name" value="ABC_TRANSPORTER_1"/>
    <property type="match status" value="1"/>
</dbReference>
<evidence type="ECO:0000313" key="14">
    <source>
        <dbReference type="Proteomes" id="UP000298347"/>
    </source>
</evidence>
<evidence type="ECO:0000256" key="1">
    <source>
        <dbReference type="ARBA" id="ARBA00004429"/>
    </source>
</evidence>
<dbReference type="GO" id="GO:0098796">
    <property type="term" value="C:membrane protein complex"/>
    <property type="evidence" value="ECO:0007669"/>
    <property type="project" value="UniProtKB-ARBA"/>
</dbReference>
<evidence type="ECO:0000256" key="7">
    <source>
        <dbReference type="ARBA" id="ARBA00022840"/>
    </source>
</evidence>
<feature type="transmembrane region" description="Helical" evidence="11">
    <location>
        <begin position="622"/>
        <end position="643"/>
    </location>
</feature>
<dbReference type="FunFam" id="3.40.50.300:FF:000032">
    <property type="entry name" value="Export ABC transporter ATP-binding protein"/>
    <property type="match status" value="1"/>
</dbReference>
<keyword evidence="2" id="KW-0813">Transport</keyword>
<dbReference type="InterPro" id="IPR003439">
    <property type="entry name" value="ABC_transporter-like_ATP-bd"/>
</dbReference>
<keyword evidence="4" id="KW-0997">Cell inner membrane</keyword>
<dbReference type="SUPFAM" id="SSF52540">
    <property type="entry name" value="P-loop containing nucleoside triphosphate hydrolases"/>
    <property type="match status" value="1"/>
</dbReference>
<dbReference type="SMART" id="SM00382">
    <property type="entry name" value="AAA"/>
    <property type="match status" value="1"/>
</dbReference>
<dbReference type="Pfam" id="PF12704">
    <property type="entry name" value="MacB_PCD"/>
    <property type="match status" value="1"/>
</dbReference>
<dbReference type="OrthoDB" id="2079174at2"/>
<evidence type="ECO:0000313" key="13">
    <source>
        <dbReference type="EMBL" id="TGA99108.1"/>
    </source>
</evidence>
<dbReference type="PANTHER" id="PTHR42798">
    <property type="entry name" value="LIPOPROTEIN-RELEASING SYSTEM ATP-BINDING PROTEIN LOLD"/>
    <property type="match status" value="1"/>
</dbReference>
<dbReference type="EMBL" id="SRJD01000004">
    <property type="protein sequence ID" value="TGA99108.1"/>
    <property type="molecule type" value="Genomic_DNA"/>
</dbReference>
<comment type="similarity">
    <text evidence="10">Belongs to the ABC transporter superfamily. Macrolide exporter (TC 3.A.1.122) family.</text>
</comment>
<reference evidence="13 14" key="1">
    <citation type="journal article" date="2015" name="Int. J. Syst. Evol. Microbiol.">
        <title>Sporolactobacillus shoreae sp. nov. and Sporolactobacillus spathodeae sp. nov., two spore-forming lactic acid bacteria isolated from tree barks in Thailand.</title>
        <authorList>
            <person name="Thamacharoensuk T."/>
            <person name="Kitahara M."/>
            <person name="Ohkuma M."/>
            <person name="Thongchul N."/>
            <person name="Tanasupawat S."/>
        </authorList>
    </citation>
    <scope>NUCLEOTIDE SEQUENCE [LARGE SCALE GENOMIC DNA]</scope>
    <source>
        <strain evidence="13 14">BK92</strain>
    </source>
</reference>
<dbReference type="Proteomes" id="UP000298347">
    <property type="component" value="Unassembled WGS sequence"/>
</dbReference>
<keyword evidence="7 13" id="KW-0067">ATP-binding</keyword>
<keyword evidence="9 11" id="KW-0472">Membrane</keyword>
<dbReference type="Gene3D" id="3.40.50.300">
    <property type="entry name" value="P-loop containing nucleotide triphosphate hydrolases"/>
    <property type="match status" value="1"/>
</dbReference>
<evidence type="ECO:0000256" key="8">
    <source>
        <dbReference type="ARBA" id="ARBA00022989"/>
    </source>
</evidence>
<evidence type="ECO:0000256" key="10">
    <source>
        <dbReference type="ARBA" id="ARBA00038388"/>
    </source>
</evidence>
<name>A0A4Z0GR59_9BACL</name>
<evidence type="ECO:0000256" key="5">
    <source>
        <dbReference type="ARBA" id="ARBA00022692"/>
    </source>
</evidence>
<dbReference type="AlphaFoldDB" id="A0A4Z0GR59"/>
<dbReference type="InterPro" id="IPR027417">
    <property type="entry name" value="P-loop_NTPase"/>
</dbReference>
<comment type="caution">
    <text evidence="13">The sequence shown here is derived from an EMBL/GenBank/DDBJ whole genome shotgun (WGS) entry which is preliminary data.</text>
</comment>
<evidence type="ECO:0000256" key="3">
    <source>
        <dbReference type="ARBA" id="ARBA00022475"/>
    </source>
</evidence>
<accession>A0A4Z0GR59</accession>
<dbReference type="RefSeq" id="WP_135347664.1">
    <property type="nucleotide sequence ID" value="NZ_SRJD01000004.1"/>
</dbReference>
<keyword evidence="8 11" id="KW-1133">Transmembrane helix</keyword>
<dbReference type="GO" id="GO:0022857">
    <property type="term" value="F:transmembrane transporter activity"/>
    <property type="evidence" value="ECO:0007669"/>
    <property type="project" value="UniProtKB-ARBA"/>
</dbReference>
<proteinExistence type="inferred from homology"/>
<dbReference type="InterPro" id="IPR003593">
    <property type="entry name" value="AAA+_ATPase"/>
</dbReference>
<evidence type="ECO:0000256" key="4">
    <source>
        <dbReference type="ARBA" id="ARBA00022519"/>
    </source>
</evidence>
<keyword evidence="14" id="KW-1185">Reference proteome</keyword>
<comment type="subcellular location">
    <subcellularLocation>
        <location evidence="1">Cell inner membrane</location>
        <topology evidence="1">Multi-pass membrane protein</topology>
    </subcellularLocation>
</comment>
<evidence type="ECO:0000259" key="12">
    <source>
        <dbReference type="PROSITE" id="PS50893"/>
    </source>
</evidence>
<keyword evidence="6" id="KW-0547">Nucleotide-binding</keyword>
<evidence type="ECO:0000256" key="11">
    <source>
        <dbReference type="SAM" id="Phobius"/>
    </source>
</evidence>
<gene>
    <name evidence="13" type="ORF">E4665_04810</name>
</gene>
<feature type="domain" description="ABC transporter" evidence="12">
    <location>
        <begin position="4"/>
        <end position="242"/>
    </location>
</feature>
<feature type="transmembrane region" description="Helical" evidence="11">
    <location>
        <begin position="578"/>
        <end position="602"/>
    </location>
</feature>
<dbReference type="Pfam" id="PF00005">
    <property type="entry name" value="ABC_tran"/>
    <property type="match status" value="1"/>
</dbReference>
<dbReference type="InterPro" id="IPR017871">
    <property type="entry name" value="ABC_transporter-like_CS"/>
</dbReference>